<dbReference type="EMBL" id="KZ824333">
    <property type="protein sequence ID" value="RAL07393.1"/>
    <property type="molecule type" value="Genomic_DNA"/>
</dbReference>
<dbReference type="PANTHER" id="PTHR13847:SF213">
    <property type="entry name" value="DEPENDENT OXIDOREDUCTASE, PUTATIVE-RELATED"/>
    <property type="match status" value="1"/>
</dbReference>
<name>A0A395HIY3_ASPHC</name>
<dbReference type="PANTHER" id="PTHR13847">
    <property type="entry name" value="SARCOSINE DEHYDROGENASE-RELATED"/>
    <property type="match status" value="1"/>
</dbReference>
<dbReference type="Proteomes" id="UP000248961">
    <property type="component" value="Unassembled WGS sequence"/>
</dbReference>
<keyword evidence="3" id="KW-1185">Reference proteome</keyword>
<dbReference type="OrthoDB" id="512662at2759"/>
<proteinExistence type="predicted"/>
<feature type="domain" description="FAD dependent oxidoreductase" evidence="1">
    <location>
        <begin position="64"/>
        <end position="481"/>
    </location>
</feature>
<evidence type="ECO:0000313" key="3">
    <source>
        <dbReference type="Proteomes" id="UP000248961"/>
    </source>
</evidence>
<dbReference type="Gene3D" id="3.30.9.10">
    <property type="entry name" value="D-Amino Acid Oxidase, subunit A, domain 2"/>
    <property type="match status" value="1"/>
</dbReference>
<organism evidence="2 3">
    <name type="scientific">Aspergillus homomorphus (strain CBS 101889)</name>
    <dbReference type="NCBI Taxonomy" id="1450537"/>
    <lineage>
        <taxon>Eukaryota</taxon>
        <taxon>Fungi</taxon>
        <taxon>Dikarya</taxon>
        <taxon>Ascomycota</taxon>
        <taxon>Pezizomycotina</taxon>
        <taxon>Eurotiomycetes</taxon>
        <taxon>Eurotiomycetidae</taxon>
        <taxon>Eurotiales</taxon>
        <taxon>Aspergillaceae</taxon>
        <taxon>Aspergillus</taxon>
        <taxon>Aspergillus subgen. Circumdati</taxon>
    </lineage>
</organism>
<dbReference type="Gene3D" id="3.50.50.60">
    <property type="entry name" value="FAD/NAD(P)-binding domain"/>
    <property type="match status" value="1"/>
</dbReference>
<dbReference type="STRING" id="1450537.A0A395HIY3"/>
<dbReference type="AlphaFoldDB" id="A0A395HIY3"/>
<dbReference type="SUPFAM" id="SSF51905">
    <property type="entry name" value="FAD/NAD(P)-binding domain"/>
    <property type="match status" value="1"/>
</dbReference>
<gene>
    <name evidence="2" type="ORF">BO97DRAFT_473697</name>
</gene>
<reference evidence="2 3" key="1">
    <citation type="submission" date="2018-02" db="EMBL/GenBank/DDBJ databases">
        <title>The genomes of Aspergillus section Nigri reveals drivers in fungal speciation.</title>
        <authorList>
            <consortium name="DOE Joint Genome Institute"/>
            <person name="Vesth T.C."/>
            <person name="Nybo J."/>
            <person name="Theobald S."/>
            <person name="Brandl J."/>
            <person name="Frisvad J.C."/>
            <person name="Nielsen K.F."/>
            <person name="Lyhne E.K."/>
            <person name="Kogle M.E."/>
            <person name="Kuo A."/>
            <person name="Riley R."/>
            <person name="Clum A."/>
            <person name="Nolan M."/>
            <person name="Lipzen A."/>
            <person name="Salamov A."/>
            <person name="Henrissat B."/>
            <person name="Wiebenga A."/>
            <person name="De vries R.P."/>
            <person name="Grigoriev I.V."/>
            <person name="Mortensen U.H."/>
            <person name="Andersen M.R."/>
            <person name="Baker S.E."/>
        </authorList>
    </citation>
    <scope>NUCLEOTIDE SEQUENCE [LARGE SCALE GENOMIC DNA]</scope>
    <source>
        <strain evidence="2 3">CBS 101889</strain>
    </source>
</reference>
<dbReference type="GO" id="GO:0005737">
    <property type="term" value="C:cytoplasm"/>
    <property type="evidence" value="ECO:0007669"/>
    <property type="project" value="TreeGrafter"/>
</dbReference>
<sequence>MAFVQEAFFDPNVPLKIRQEALDRAFADPGLPAPRGMPSFWLQEPPFLELATAQSASLAPEAEVVIIGSGITGTSIARTLLANASTRKSSSAVTRPAVVMLDSREACHGATGRNGGHILETAEEFSYFEATYGVEAAIKTMRFRLAHLTELLRVAEEYGVSEIAQARRVEFLSVHFDEAKWAETVRSIRRLKECMPAETAEWKIFEKDAIPKEFHLAPHARGIIAGPAGAMWPYRFVTGMLARLCEQHSNDLLIETRTPVTEIHAHAATDAGLRYAVTTPRGTIRARHVVHCTNAHVGHLVPGLRGRIYPIQGTMTAQKPGRDFPPQGTRHSWLFNYERGFDYLTQLPAAGAAASETANKMMLGGGFAQHEDRGVLALGVASDERVPADTLGHLRGALRRVFDWENWGDEAIDGGDGGIEAAWTGNMGFSADGYPWIGRLPVSATSRGENEVIGDVHGAEWLSCAFSGEGMVQAWLCGKAVGLMVLAHDGRLAGEQTDLSWVPEQMLVTEERIKRSVLPRRVPNHRPSQL</sequence>
<evidence type="ECO:0000313" key="2">
    <source>
        <dbReference type="EMBL" id="RAL07393.1"/>
    </source>
</evidence>
<dbReference type="InterPro" id="IPR036188">
    <property type="entry name" value="FAD/NAD-bd_sf"/>
</dbReference>
<dbReference type="GeneID" id="37204551"/>
<dbReference type="VEuPathDB" id="FungiDB:BO97DRAFT_473697"/>
<dbReference type="InterPro" id="IPR006076">
    <property type="entry name" value="FAD-dep_OxRdtase"/>
</dbReference>
<protein>
    <submittedName>
        <fullName evidence="2">DAO-domain-containing protein</fullName>
    </submittedName>
</protein>
<dbReference type="Pfam" id="PF01266">
    <property type="entry name" value="DAO"/>
    <property type="match status" value="1"/>
</dbReference>
<dbReference type="RefSeq" id="XP_025546547.1">
    <property type="nucleotide sequence ID" value="XM_025700262.1"/>
</dbReference>
<evidence type="ECO:0000259" key="1">
    <source>
        <dbReference type="Pfam" id="PF01266"/>
    </source>
</evidence>
<accession>A0A395HIY3</accession>